<organism evidence="2 3">
    <name type="scientific">Carya illinoinensis</name>
    <name type="common">Pecan</name>
    <dbReference type="NCBI Taxonomy" id="32201"/>
    <lineage>
        <taxon>Eukaryota</taxon>
        <taxon>Viridiplantae</taxon>
        <taxon>Streptophyta</taxon>
        <taxon>Embryophyta</taxon>
        <taxon>Tracheophyta</taxon>
        <taxon>Spermatophyta</taxon>
        <taxon>Magnoliopsida</taxon>
        <taxon>eudicotyledons</taxon>
        <taxon>Gunneridae</taxon>
        <taxon>Pentapetalae</taxon>
        <taxon>rosids</taxon>
        <taxon>fabids</taxon>
        <taxon>Fagales</taxon>
        <taxon>Juglandaceae</taxon>
        <taxon>Carya</taxon>
    </lineage>
</organism>
<reference evidence="2" key="1">
    <citation type="submission" date="2021-01" db="EMBL/GenBank/DDBJ databases">
        <authorList>
            <person name="Lovell J.T."/>
            <person name="Bentley N."/>
            <person name="Bhattarai G."/>
            <person name="Jenkins J.W."/>
            <person name="Sreedasyam A."/>
            <person name="Alarcon Y."/>
            <person name="Bock C."/>
            <person name="Boston L."/>
            <person name="Carlson J."/>
            <person name="Cervantes K."/>
            <person name="Clermont K."/>
            <person name="Krom N."/>
            <person name="Kubenka K."/>
            <person name="Mamidi S."/>
            <person name="Mattison C."/>
            <person name="Monteros M."/>
            <person name="Pisani C."/>
            <person name="Plott C."/>
            <person name="Rajasekar S."/>
            <person name="Rhein H.S."/>
            <person name="Rohla C."/>
            <person name="Song M."/>
            <person name="Hilaire R.S."/>
            <person name="Shu S."/>
            <person name="Wells L."/>
            <person name="Wang X."/>
            <person name="Webber J."/>
            <person name="Heerema R.J."/>
            <person name="Klein P."/>
            <person name="Conner P."/>
            <person name="Grauke L."/>
            <person name="Grimwood J."/>
            <person name="Schmutz J."/>
            <person name="Randall J.J."/>
        </authorList>
    </citation>
    <scope>NUCLEOTIDE SEQUENCE</scope>
    <source>
        <tissue evidence="2">Leaf</tissue>
    </source>
</reference>
<gene>
    <name evidence="2" type="ORF">I3842_15G150300</name>
</gene>
<proteinExistence type="predicted"/>
<protein>
    <submittedName>
        <fullName evidence="2">Uncharacterized protein</fullName>
    </submittedName>
</protein>
<sequence length="99" mass="11361">MSDSISPFFTPTWSHSTLKLENSMSLPLCVVLHYIVLTAGSKVPYLCSTASFQAVFWLALFQFFYVLFSLFSTLFFYNCTHVTKFLRGGDSKEFIETFI</sequence>
<keyword evidence="1" id="KW-1133">Transmembrane helix</keyword>
<evidence type="ECO:0000313" key="2">
    <source>
        <dbReference type="EMBL" id="KAG6676417.1"/>
    </source>
</evidence>
<dbReference type="Proteomes" id="UP000811246">
    <property type="component" value="Chromosome 15"/>
</dbReference>
<name>A0A922A7P1_CARIL</name>
<dbReference type="EMBL" id="CM031839">
    <property type="protein sequence ID" value="KAG6676417.1"/>
    <property type="molecule type" value="Genomic_DNA"/>
</dbReference>
<accession>A0A922A7P1</accession>
<feature type="transmembrane region" description="Helical" evidence="1">
    <location>
        <begin position="55"/>
        <end position="77"/>
    </location>
</feature>
<dbReference type="AlphaFoldDB" id="A0A922A7P1"/>
<keyword evidence="1" id="KW-0812">Transmembrane</keyword>
<comment type="caution">
    <text evidence="2">The sequence shown here is derived from an EMBL/GenBank/DDBJ whole genome shotgun (WGS) entry which is preliminary data.</text>
</comment>
<keyword evidence="1" id="KW-0472">Membrane</keyword>
<evidence type="ECO:0000313" key="3">
    <source>
        <dbReference type="Proteomes" id="UP000811246"/>
    </source>
</evidence>
<evidence type="ECO:0000256" key="1">
    <source>
        <dbReference type="SAM" id="Phobius"/>
    </source>
</evidence>